<evidence type="ECO:0000256" key="1">
    <source>
        <dbReference type="SAM" id="MobiDB-lite"/>
    </source>
</evidence>
<evidence type="ECO:0000313" key="2">
    <source>
        <dbReference type="EMBL" id="WAP69304.1"/>
    </source>
</evidence>
<gene>
    <name evidence="2" type="ORF">OH818_03115</name>
</gene>
<sequence length="147" mass="16059">MDVKEFVARTLTEIIEGVKEAQGGEDGMLVNAAVGSRKAESGPGGHLFTGQFGFFTRVDFDLAVTVEAKDSRQGEGKLSIVGIGIGGKGGHEDAVKSVSRIAFSVPVQLPDGDQSRKEEHLAAQRVRGEQTRKRIEDWKEDHQRRRN</sequence>
<organism evidence="2 3">
    <name type="scientific">Jiella pelagia</name>
    <dbReference type="NCBI Taxonomy" id="2986949"/>
    <lineage>
        <taxon>Bacteria</taxon>
        <taxon>Pseudomonadati</taxon>
        <taxon>Pseudomonadota</taxon>
        <taxon>Alphaproteobacteria</taxon>
        <taxon>Hyphomicrobiales</taxon>
        <taxon>Aurantimonadaceae</taxon>
        <taxon>Jiella</taxon>
    </lineage>
</organism>
<reference evidence="2" key="1">
    <citation type="submission" date="2022-12" db="EMBL/GenBank/DDBJ databases">
        <title>Jiella pelagia sp. nov., isolated from phosphonate enriched culture of Northwest Pacific surface seawater.</title>
        <authorList>
            <person name="Shin D.Y."/>
            <person name="Hwang C.Y."/>
        </authorList>
    </citation>
    <scope>NUCLEOTIDE SEQUENCE</scope>
    <source>
        <strain evidence="2">HL-NP1</strain>
    </source>
</reference>
<keyword evidence="3" id="KW-1185">Reference proteome</keyword>
<feature type="compositionally biased region" description="Basic and acidic residues" evidence="1">
    <location>
        <begin position="113"/>
        <end position="147"/>
    </location>
</feature>
<proteinExistence type="predicted"/>
<dbReference type="EMBL" id="CP114029">
    <property type="protein sequence ID" value="WAP69304.1"/>
    <property type="molecule type" value="Genomic_DNA"/>
</dbReference>
<name>A0ABY7C2P6_9HYPH</name>
<feature type="region of interest" description="Disordered" evidence="1">
    <location>
        <begin position="109"/>
        <end position="147"/>
    </location>
</feature>
<dbReference type="RefSeq" id="WP_268881744.1">
    <property type="nucleotide sequence ID" value="NZ_CP114029.1"/>
</dbReference>
<protein>
    <submittedName>
        <fullName evidence="2">Uncharacterized protein</fullName>
    </submittedName>
</protein>
<dbReference type="Proteomes" id="UP001164020">
    <property type="component" value="Chromosome"/>
</dbReference>
<evidence type="ECO:0000313" key="3">
    <source>
        <dbReference type="Proteomes" id="UP001164020"/>
    </source>
</evidence>
<accession>A0ABY7C2P6</accession>